<sequence>MAEVMFELEDSEIPKDLLSQLEDYFRVDIKCKNGIKNILEEDDPDAHYALNIYAVDLFLACEDTLDALTDEPFVLLYACMIAIRNVEREFLEEEDSKNYVFKKNVHGRIFGLLTTSTFHREVMPKTKDVGQFFGLCGTITRTSNVKLLPLEREVKCSKCQTSFDIPLSIGNWFMQKKPKRCKNGCKSWNLSFTNQHEPDRSKSTNFQEVKMQENATSVGVPKSIEIILLDDLVDCCRPGDDVKICGILMRRTRNFQVDNRPDIDFVFLANHIEFRHPQRNSVTMTSEFGRKFTEYWKEYEENPFEGLNLLLKSVCPQIYGMYVVKLALLLVIIGGVRQERDVVHTRGQSHMLLIGDPGTGKSHLLQWATRVVQRSVRTTGIFSSGAGLTAVAVREGSEWTLEAGALVLADKGICCVDELSTMSENDRTLLHEAMEQQTVSIAKAGIVCKLNTRTSLIGATNPKHGKYDWDLSLSLNVNMSTALLSRFDVIYVLCDDLTPDWVEKKSKHIIKSKIQAHNIGLQLKKNEDEVWSVENIKAYLMYIKEEMKPDVSIPAAEVMKAYYRHVRKNSQHRGKDTGQATLRFFESLIRLAKAHAKLMMKTQVDVVDAVMAIYVIDLSICGRSIIRDGTNVVTTNIPVDAKASYLELAKTILGHLKFHSYLEEELQRWK</sequence>
<dbReference type="Pfam" id="PF17207">
    <property type="entry name" value="MCM_OB"/>
    <property type="match status" value="1"/>
</dbReference>
<dbReference type="InterPro" id="IPR041562">
    <property type="entry name" value="MCM_lid"/>
</dbReference>
<proteinExistence type="inferred from homology"/>
<keyword evidence="6" id="KW-0227">DNA damage</keyword>
<dbReference type="SUPFAM" id="SSF50249">
    <property type="entry name" value="Nucleic acid-binding proteins"/>
    <property type="match status" value="1"/>
</dbReference>
<evidence type="ECO:0000256" key="6">
    <source>
        <dbReference type="ARBA" id="ARBA00022763"/>
    </source>
</evidence>
<evidence type="ECO:0000256" key="4">
    <source>
        <dbReference type="ARBA" id="ARBA00022705"/>
    </source>
</evidence>
<comment type="caution">
    <text evidence="17">The sequence shown here is derived from an EMBL/GenBank/DDBJ whole genome shotgun (WGS) entry which is preliminary data.</text>
</comment>
<dbReference type="Pfam" id="PF26066">
    <property type="entry name" value="MCM9_N"/>
    <property type="match status" value="1"/>
</dbReference>
<dbReference type="EC" id="3.6.4.12" evidence="3"/>
<keyword evidence="18" id="KW-1185">Reference proteome</keyword>
<dbReference type="Pfam" id="PF00493">
    <property type="entry name" value="MCM"/>
    <property type="match status" value="1"/>
</dbReference>
<evidence type="ECO:0000256" key="8">
    <source>
        <dbReference type="ARBA" id="ARBA00022806"/>
    </source>
</evidence>
<dbReference type="AlphaFoldDB" id="A0A7I8VKS2"/>
<dbReference type="PRINTS" id="PR01657">
    <property type="entry name" value="MCMFAMILY"/>
</dbReference>
<evidence type="ECO:0000313" key="18">
    <source>
        <dbReference type="Proteomes" id="UP000549394"/>
    </source>
</evidence>
<dbReference type="Pfam" id="PF17855">
    <property type="entry name" value="MCM_lid"/>
    <property type="match status" value="1"/>
</dbReference>
<comment type="catalytic activity">
    <reaction evidence="14">
        <text>ATP + H2O = ADP + phosphate + H(+)</text>
        <dbReference type="Rhea" id="RHEA:13065"/>
        <dbReference type="ChEBI" id="CHEBI:15377"/>
        <dbReference type="ChEBI" id="CHEBI:15378"/>
        <dbReference type="ChEBI" id="CHEBI:30616"/>
        <dbReference type="ChEBI" id="CHEBI:43474"/>
        <dbReference type="ChEBI" id="CHEBI:456216"/>
        <dbReference type="EC" id="3.6.4.12"/>
    </reaction>
</comment>
<dbReference type="GO" id="GO:0003697">
    <property type="term" value="F:single-stranded DNA binding"/>
    <property type="evidence" value="ECO:0007669"/>
    <property type="project" value="TreeGrafter"/>
</dbReference>
<reference evidence="17 18" key="1">
    <citation type="submission" date="2020-08" db="EMBL/GenBank/DDBJ databases">
        <authorList>
            <person name="Hejnol A."/>
        </authorList>
    </citation>
    <scope>NUCLEOTIDE SEQUENCE [LARGE SCALE GENOMIC DNA]</scope>
</reference>
<accession>A0A7I8VKS2</accession>
<dbReference type="GO" id="GO:0005634">
    <property type="term" value="C:nucleus"/>
    <property type="evidence" value="ECO:0007669"/>
    <property type="project" value="UniProtKB-SubCell"/>
</dbReference>
<protein>
    <recommendedName>
        <fullName evidence="13">DNA helicase MCM9</fullName>
        <ecNumber evidence="3">3.6.4.12</ecNumber>
    </recommendedName>
</protein>
<dbReference type="GO" id="GO:0017116">
    <property type="term" value="F:single-stranded DNA helicase activity"/>
    <property type="evidence" value="ECO:0007669"/>
    <property type="project" value="TreeGrafter"/>
</dbReference>
<evidence type="ECO:0000256" key="12">
    <source>
        <dbReference type="ARBA" id="ARBA00023242"/>
    </source>
</evidence>
<dbReference type="OrthoDB" id="271325at2759"/>
<dbReference type="Gene3D" id="3.40.50.300">
    <property type="entry name" value="P-loop containing nucleotide triphosphate hydrolases"/>
    <property type="match status" value="1"/>
</dbReference>
<dbReference type="GO" id="GO:0006260">
    <property type="term" value="P:DNA replication"/>
    <property type="evidence" value="ECO:0007669"/>
    <property type="project" value="InterPro"/>
</dbReference>
<dbReference type="Proteomes" id="UP000549394">
    <property type="component" value="Unassembled WGS sequence"/>
</dbReference>
<keyword evidence="11" id="KW-0234">DNA repair</keyword>
<dbReference type="PANTHER" id="PTHR11630:SF48">
    <property type="entry name" value="DNA HELICASE MCM9"/>
    <property type="match status" value="1"/>
</dbReference>
<evidence type="ECO:0000259" key="16">
    <source>
        <dbReference type="PROSITE" id="PS50051"/>
    </source>
</evidence>
<keyword evidence="9 15" id="KW-0067">ATP-binding</keyword>
<evidence type="ECO:0000313" key="17">
    <source>
        <dbReference type="EMBL" id="CAD5116858.1"/>
    </source>
</evidence>
<evidence type="ECO:0000256" key="2">
    <source>
        <dbReference type="ARBA" id="ARBA00008010"/>
    </source>
</evidence>
<dbReference type="Gene3D" id="2.20.28.10">
    <property type="match status" value="1"/>
</dbReference>
<evidence type="ECO:0000256" key="1">
    <source>
        <dbReference type="ARBA" id="ARBA00004123"/>
    </source>
</evidence>
<evidence type="ECO:0000256" key="3">
    <source>
        <dbReference type="ARBA" id="ARBA00012551"/>
    </source>
</evidence>
<comment type="subcellular location">
    <subcellularLocation>
        <location evidence="1">Nucleus</location>
    </subcellularLocation>
</comment>
<dbReference type="Gene3D" id="2.40.50.140">
    <property type="entry name" value="Nucleic acid-binding proteins"/>
    <property type="match status" value="1"/>
</dbReference>
<evidence type="ECO:0000256" key="14">
    <source>
        <dbReference type="ARBA" id="ARBA00047995"/>
    </source>
</evidence>
<dbReference type="InterPro" id="IPR001208">
    <property type="entry name" value="MCM_dom"/>
</dbReference>
<comment type="similarity">
    <text evidence="2 15">Belongs to the MCM family.</text>
</comment>
<dbReference type="GO" id="GO:0042555">
    <property type="term" value="C:MCM complex"/>
    <property type="evidence" value="ECO:0007669"/>
    <property type="project" value="TreeGrafter"/>
</dbReference>
<keyword evidence="12" id="KW-0539">Nucleus</keyword>
<organism evidence="17 18">
    <name type="scientific">Dimorphilus gyrociliatus</name>
    <dbReference type="NCBI Taxonomy" id="2664684"/>
    <lineage>
        <taxon>Eukaryota</taxon>
        <taxon>Metazoa</taxon>
        <taxon>Spiralia</taxon>
        <taxon>Lophotrochozoa</taxon>
        <taxon>Annelida</taxon>
        <taxon>Polychaeta</taxon>
        <taxon>Polychaeta incertae sedis</taxon>
        <taxon>Dinophilidae</taxon>
        <taxon>Dimorphilus</taxon>
    </lineage>
</organism>
<feature type="domain" description="MCM C-terminal AAA(+) ATPase" evidence="16">
    <location>
        <begin position="306"/>
        <end position="509"/>
    </location>
</feature>
<gene>
    <name evidence="17" type="ORF">DGYR_LOCUS5444</name>
</gene>
<evidence type="ECO:0000256" key="10">
    <source>
        <dbReference type="ARBA" id="ARBA00023125"/>
    </source>
</evidence>
<dbReference type="InterPro" id="IPR031327">
    <property type="entry name" value="MCM"/>
</dbReference>
<evidence type="ECO:0000256" key="7">
    <source>
        <dbReference type="ARBA" id="ARBA00022801"/>
    </source>
</evidence>
<dbReference type="GO" id="GO:0000724">
    <property type="term" value="P:double-strand break repair via homologous recombination"/>
    <property type="evidence" value="ECO:0007669"/>
    <property type="project" value="TreeGrafter"/>
</dbReference>
<dbReference type="EMBL" id="CAJFCJ010000007">
    <property type="protein sequence ID" value="CAD5116858.1"/>
    <property type="molecule type" value="Genomic_DNA"/>
</dbReference>
<dbReference type="PANTHER" id="PTHR11630">
    <property type="entry name" value="DNA REPLICATION LICENSING FACTOR MCM FAMILY MEMBER"/>
    <property type="match status" value="1"/>
</dbReference>
<keyword evidence="5 15" id="KW-0547">Nucleotide-binding</keyword>
<keyword evidence="7" id="KW-0378">Hydrolase</keyword>
<evidence type="ECO:0000256" key="9">
    <source>
        <dbReference type="ARBA" id="ARBA00022840"/>
    </source>
</evidence>
<dbReference type="GO" id="GO:0005524">
    <property type="term" value="F:ATP binding"/>
    <property type="evidence" value="ECO:0007669"/>
    <property type="project" value="UniProtKB-KW"/>
</dbReference>
<dbReference type="SUPFAM" id="SSF52540">
    <property type="entry name" value="P-loop containing nucleoside triphosphate hydrolases"/>
    <property type="match status" value="1"/>
</dbReference>
<name>A0A7I8VKS2_9ANNE</name>
<keyword evidence="8" id="KW-0347">Helicase</keyword>
<dbReference type="InterPro" id="IPR033762">
    <property type="entry name" value="MCM_OB"/>
</dbReference>
<evidence type="ECO:0000256" key="11">
    <source>
        <dbReference type="ARBA" id="ARBA00023204"/>
    </source>
</evidence>
<dbReference type="InterPro" id="IPR018525">
    <property type="entry name" value="MCM_CS"/>
</dbReference>
<dbReference type="InterPro" id="IPR027417">
    <property type="entry name" value="P-loop_NTPase"/>
</dbReference>
<evidence type="ECO:0000256" key="13">
    <source>
        <dbReference type="ARBA" id="ARBA00041085"/>
    </source>
</evidence>
<evidence type="ECO:0000256" key="15">
    <source>
        <dbReference type="RuleBase" id="RU004070"/>
    </source>
</evidence>
<dbReference type="PROSITE" id="PS50051">
    <property type="entry name" value="MCM_2"/>
    <property type="match status" value="1"/>
</dbReference>
<dbReference type="GO" id="GO:0016787">
    <property type="term" value="F:hydrolase activity"/>
    <property type="evidence" value="ECO:0007669"/>
    <property type="project" value="UniProtKB-KW"/>
</dbReference>
<keyword evidence="4" id="KW-0235">DNA replication</keyword>
<dbReference type="InterPro" id="IPR058768">
    <property type="entry name" value="MCM9_N"/>
</dbReference>
<dbReference type="InterPro" id="IPR012340">
    <property type="entry name" value="NA-bd_OB-fold"/>
</dbReference>
<dbReference type="PROSITE" id="PS00847">
    <property type="entry name" value="MCM_1"/>
    <property type="match status" value="1"/>
</dbReference>
<dbReference type="SMART" id="SM00350">
    <property type="entry name" value="MCM"/>
    <property type="match status" value="1"/>
</dbReference>
<evidence type="ECO:0000256" key="5">
    <source>
        <dbReference type="ARBA" id="ARBA00022741"/>
    </source>
</evidence>
<keyword evidence="10 15" id="KW-0238">DNA-binding</keyword>